<dbReference type="SMART" id="SM00710">
    <property type="entry name" value="PbH1"/>
    <property type="match status" value="6"/>
</dbReference>
<sequence length="469" mass="48360">MNTKSKHVVSAVLFAFLFTVIAVGNTTAATLHFAPGLYTGDLTIPASKTGLEVVGDPGAIIQGVATRPIVEWPQVSPNIEILADGVKLHGFTIKAPAYSSGNYSSGVVIGAQNVEVYSNAFQCWSANTSDEIGQAIQTYQETAMPGVNVSGLNVHDNTFTDLIAGTWGYEAIYINRDTAGGILVTVQDNTFSGNIFRAVTVERSNATINNNSIITDLAPTDATLSTAGAYEGISVRDAGFGGPVDQTGIIVTNNTINGSSASKGFLQGLRLGITGETFVASSVTATGNTISRNTVGVLVKDPVAPDVAASGIVLNNNNIMGNTTGVNNLDAGSSLDATLNYWGSYKGAGLSDGFRTGDSVSGTVSTGSFTLGQYGLDTDSDTTMNNADANDDNDGYADVKEVALGFDALSAASPVAPNDIYIDDDWFGFATGTVVTYTPPSGPPVTGLLIDYNAFPDGQPAVDAAPPTP</sequence>
<accession>A0A2H0UZG4</accession>
<evidence type="ECO:0000313" key="2">
    <source>
        <dbReference type="Proteomes" id="UP000228510"/>
    </source>
</evidence>
<evidence type="ECO:0000313" key="1">
    <source>
        <dbReference type="EMBL" id="PIR92236.1"/>
    </source>
</evidence>
<evidence type="ECO:0008006" key="3">
    <source>
        <dbReference type="Google" id="ProtNLM"/>
    </source>
</evidence>
<name>A0A2H0UZG4_9BACT</name>
<protein>
    <recommendedName>
        <fullName evidence="3">Right handed beta helix domain-containing protein</fullName>
    </recommendedName>
</protein>
<dbReference type="Proteomes" id="UP000228510">
    <property type="component" value="Unassembled WGS sequence"/>
</dbReference>
<comment type="caution">
    <text evidence="1">The sequence shown here is derived from an EMBL/GenBank/DDBJ whole genome shotgun (WGS) entry which is preliminary data.</text>
</comment>
<dbReference type="EMBL" id="PFAT01000034">
    <property type="protein sequence ID" value="PIR92236.1"/>
    <property type="molecule type" value="Genomic_DNA"/>
</dbReference>
<dbReference type="InterPro" id="IPR006626">
    <property type="entry name" value="PbH1"/>
</dbReference>
<dbReference type="SUPFAM" id="SSF51126">
    <property type="entry name" value="Pectin lyase-like"/>
    <property type="match status" value="1"/>
</dbReference>
<dbReference type="AlphaFoldDB" id="A0A2H0UZG4"/>
<gene>
    <name evidence="1" type="ORF">COU01_02685</name>
</gene>
<dbReference type="InterPro" id="IPR011050">
    <property type="entry name" value="Pectin_lyase_fold/virulence"/>
</dbReference>
<proteinExistence type="predicted"/>
<organism evidence="1 2">
    <name type="scientific">Candidatus Falkowbacteria bacterium CG10_big_fil_rev_8_21_14_0_10_44_15</name>
    <dbReference type="NCBI Taxonomy" id="1974569"/>
    <lineage>
        <taxon>Bacteria</taxon>
        <taxon>Candidatus Falkowiibacteriota</taxon>
    </lineage>
</organism>
<reference evidence="2" key="1">
    <citation type="submission" date="2017-09" db="EMBL/GenBank/DDBJ databases">
        <title>Depth-based differentiation of microbial function through sediment-hosted aquifers and enrichment of novel symbionts in the deep terrestrial subsurface.</title>
        <authorList>
            <person name="Probst A.J."/>
            <person name="Ladd B."/>
            <person name="Jarett J.K."/>
            <person name="Geller-Mcgrath D.E."/>
            <person name="Sieber C.M.K."/>
            <person name="Emerson J.B."/>
            <person name="Anantharaman K."/>
            <person name="Thomas B.C."/>
            <person name="Malmstrom R."/>
            <person name="Stieglmeier M."/>
            <person name="Klingl A."/>
            <person name="Woyke T."/>
            <person name="Ryan C.M."/>
            <person name="Banfield J.F."/>
        </authorList>
    </citation>
    <scope>NUCLEOTIDE SEQUENCE [LARGE SCALE GENOMIC DNA]</scope>
</reference>